<proteinExistence type="predicted"/>
<evidence type="ECO:0000256" key="2">
    <source>
        <dbReference type="ARBA" id="ARBA00023125"/>
    </source>
</evidence>
<dbReference type="InterPro" id="IPR046335">
    <property type="entry name" value="LacI/GalR-like_sensor"/>
</dbReference>
<dbReference type="InterPro" id="IPR010982">
    <property type="entry name" value="Lambda_DNA-bd_dom_sf"/>
</dbReference>
<dbReference type="InterPro" id="IPR000843">
    <property type="entry name" value="HTH_LacI"/>
</dbReference>
<sequence length="329" mass="34035">MARPLPQRATLEDVARVAGVSRSTASRVLTGFGAASLSARDRVAAAAEQLGYAPDPAARALATGGGVRLVVAVAGTEPGVLHDPYVDRVVRAAAEVCAPREVGVSLEWLPLHAPERLRRLAEDRSVRGVLIVNTTERILAAVPAALDGRTVSIGIGSPAVPSFDVDNGGAASTIVSHLYDSGRRRIAMVTGPDWMPCTRRPVRAYQQVMGAAALPIRLVPGDFTAAGGQAAMLAILDRWPDTDAVFANSDAMALGALAVLRRRGVGVPDDVAVAGFDDVPFAALSAPALTTASHPVGRIATAAATAVLDRARTPPATAYPSELILRESA</sequence>
<keyword evidence="1" id="KW-0805">Transcription regulation</keyword>
<dbReference type="InterPro" id="IPR028082">
    <property type="entry name" value="Peripla_BP_I"/>
</dbReference>
<dbReference type="CDD" id="cd06267">
    <property type="entry name" value="PBP1_LacI_sugar_binding-like"/>
    <property type="match status" value="1"/>
</dbReference>
<dbReference type="PANTHER" id="PTHR30146:SF109">
    <property type="entry name" value="HTH-TYPE TRANSCRIPTIONAL REGULATOR GALS"/>
    <property type="match status" value="1"/>
</dbReference>
<dbReference type="Pfam" id="PF13377">
    <property type="entry name" value="Peripla_BP_3"/>
    <property type="match status" value="1"/>
</dbReference>
<dbReference type="SUPFAM" id="SSF47413">
    <property type="entry name" value="lambda repressor-like DNA-binding domains"/>
    <property type="match status" value="1"/>
</dbReference>
<evidence type="ECO:0000313" key="6">
    <source>
        <dbReference type="Proteomes" id="UP000638560"/>
    </source>
</evidence>
<organism evidence="5 6">
    <name type="scientific">Plantactinospora alkalitolerans</name>
    <dbReference type="NCBI Taxonomy" id="2789879"/>
    <lineage>
        <taxon>Bacteria</taxon>
        <taxon>Bacillati</taxon>
        <taxon>Actinomycetota</taxon>
        <taxon>Actinomycetes</taxon>
        <taxon>Micromonosporales</taxon>
        <taxon>Micromonosporaceae</taxon>
        <taxon>Plantactinospora</taxon>
    </lineage>
</organism>
<protein>
    <submittedName>
        <fullName evidence="5">LacI family DNA-binding transcriptional regulator</fullName>
    </submittedName>
</protein>
<dbReference type="Gene3D" id="1.10.260.40">
    <property type="entry name" value="lambda repressor-like DNA-binding domains"/>
    <property type="match status" value="1"/>
</dbReference>
<dbReference type="PANTHER" id="PTHR30146">
    <property type="entry name" value="LACI-RELATED TRANSCRIPTIONAL REPRESSOR"/>
    <property type="match status" value="1"/>
</dbReference>
<keyword evidence="3" id="KW-0804">Transcription</keyword>
<evidence type="ECO:0000313" key="5">
    <source>
        <dbReference type="EMBL" id="MBF9131301.1"/>
    </source>
</evidence>
<dbReference type="SMART" id="SM00354">
    <property type="entry name" value="HTH_LACI"/>
    <property type="match status" value="1"/>
</dbReference>
<dbReference type="GO" id="GO:0003677">
    <property type="term" value="F:DNA binding"/>
    <property type="evidence" value="ECO:0007669"/>
    <property type="project" value="UniProtKB-KW"/>
</dbReference>
<dbReference type="PROSITE" id="PS50932">
    <property type="entry name" value="HTH_LACI_2"/>
    <property type="match status" value="1"/>
</dbReference>
<evidence type="ECO:0000256" key="1">
    <source>
        <dbReference type="ARBA" id="ARBA00023015"/>
    </source>
</evidence>
<evidence type="ECO:0000259" key="4">
    <source>
        <dbReference type="PROSITE" id="PS50932"/>
    </source>
</evidence>
<evidence type="ECO:0000256" key="3">
    <source>
        <dbReference type="ARBA" id="ARBA00023163"/>
    </source>
</evidence>
<dbReference type="Gene3D" id="3.40.50.2300">
    <property type="match status" value="2"/>
</dbReference>
<reference evidence="5 6" key="1">
    <citation type="submission" date="2020-11" db="EMBL/GenBank/DDBJ databases">
        <title>A novel isolate from a Black sea contaminated sediment with potential to produce alkanes: Plantactinospora alkalitolerans sp. nov.</title>
        <authorList>
            <person name="Carro L."/>
            <person name="Veyisoglu A."/>
            <person name="Guven K."/>
            <person name="Schumann P."/>
            <person name="Klenk H.-P."/>
            <person name="Sahin N."/>
        </authorList>
    </citation>
    <scope>NUCLEOTIDE SEQUENCE [LARGE SCALE GENOMIC DNA]</scope>
    <source>
        <strain evidence="5 6">S1510</strain>
    </source>
</reference>
<dbReference type="Proteomes" id="UP000638560">
    <property type="component" value="Unassembled WGS sequence"/>
</dbReference>
<dbReference type="SUPFAM" id="SSF53822">
    <property type="entry name" value="Periplasmic binding protein-like I"/>
    <property type="match status" value="1"/>
</dbReference>
<accession>A0ABS0GYJ6</accession>
<feature type="domain" description="HTH lacI-type" evidence="4">
    <location>
        <begin position="9"/>
        <end position="63"/>
    </location>
</feature>
<keyword evidence="6" id="KW-1185">Reference proteome</keyword>
<dbReference type="PROSITE" id="PS00356">
    <property type="entry name" value="HTH_LACI_1"/>
    <property type="match status" value="1"/>
</dbReference>
<dbReference type="Pfam" id="PF00356">
    <property type="entry name" value="LacI"/>
    <property type="match status" value="1"/>
</dbReference>
<dbReference type="RefSeq" id="WP_196202859.1">
    <property type="nucleotide sequence ID" value="NZ_JADPUN010000190.1"/>
</dbReference>
<name>A0ABS0GYJ6_9ACTN</name>
<dbReference type="CDD" id="cd01392">
    <property type="entry name" value="HTH_LacI"/>
    <property type="match status" value="1"/>
</dbReference>
<dbReference type="EMBL" id="JADPUN010000190">
    <property type="protein sequence ID" value="MBF9131301.1"/>
    <property type="molecule type" value="Genomic_DNA"/>
</dbReference>
<comment type="caution">
    <text evidence="5">The sequence shown here is derived from an EMBL/GenBank/DDBJ whole genome shotgun (WGS) entry which is preliminary data.</text>
</comment>
<gene>
    <name evidence="5" type="ORF">I0C86_20385</name>
</gene>
<keyword evidence="2 5" id="KW-0238">DNA-binding</keyword>